<dbReference type="EMBL" id="JAQOWY010000813">
    <property type="protein sequence ID" value="KAK1838528.1"/>
    <property type="molecule type" value="Genomic_DNA"/>
</dbReference>
<dbReference type="Proteomes" id="UP001243330">
    <property type="component" value="Unassembled WGS sequence"/>
</dbReference>
<keyword evidence="3" id="KW-1185">Reference proteome</keyword>
<protein>
    <submittedName>
        <fullName evidence="2">Uncharacterized protein</fullName>
    </submittedName>
</protein>
<feature type="region of interest" description="Disordered" evidence="1">
    <location>
        <begin position="65"/>
        <end position="117"/>
    </location>
</feature>
<sequence length="237" mass="25853">MSRFACTNSKTVDRTETSHLTTAVHLSPSWNTIAIAQFAASKKDTRRESSGQSKLVLRALLQAHRGSGVARVPTKRTRGPQSFCKSGNVGLDSCPPFQSKTQNPSHPSPHHGGKPALSFHPRPIPNHPEACQQTSTAQSDRFLCPAIPSRDSLSIAAAKDGLLDLGSIQLLTADLRVHLPTTRLHRRPESYLEKLRFPRCASPLAERPFTTRSGSLLAPSLVSTPLALEPPPPFHEW</sequence>
<evidence type="ECO:0000256" key="1">
    <source>
        <dbReference type="SAM" id="MobiDB-lite"/>
    </source>
</evidence>
<organism evidence="2 3">
    <name type="scientific">Colletotrichum chrysophilum</name>
    <dbReference type="NCBI Taxonomy" id="1836956"/>
    <lineage>
        <taxon>Eukaryota</taxon>
        <taxon>Fungi</taxon>
        <taxon>Dikarya</taxon>
        <taxon>Ascomycota</taxon>
        <taxon>Pezizomycotina</taxon>
        <taxon>Sordariomycetes</taxon>
        <taxon>Hypocreomycetidae</taxon>
        <taxon>Glomerellales</taxon>
        <taxon>Glomerellaceae</taxon>
        <taxon>Colletotrichum</taxon>
        <taxon>Colletotrichum gloeosporioides species complex</taxon>
    </lineage>
</organism>
<accession>A0AAD8ZZV8</accession>
<evidence type="ECO:0000313" key="2">
    <source>
        <dbReference type="EMBL" id="KAK1838528.1"/>
    </source>
</evidence>
<evidence type="ECO:0000313" key="3">
    <source>
        <dbReference type="Proteomes" id="UP001243330"/>
    </source>
</evidence>
<proteinExistence type="predicted"/>
<name>A0AAD8ZZV8_9PEZI</name>
<dbReference type="AlphaFoldDB" id="A0AAD8ZZV8"/>
<gene>
    <name evidence="2" type="ORF">CCHR01_18848</name>
</gene>
<reference evidence="2" key="1">
    <citation type="submission" date="2023-01" db="EMBL/GenBank/DDBJ databases">
        <title>Colletotrichum chrysophilum M932 genome sequence.</title>
        <authorList>
            <person name="Baroncelli R."/>
        </authorList>
    </citation>
    <scope>NUCLEOTIDE SEQUENCE</scope>
    <source>
        <strain evidence="2">M932</strain>
    </source>
</reference>
<comment type="caution">
    <text evidence="2">The sequence shown here is derived from an EMBL/GenBank/DDBJ whole genome shotgun (WGS) entry which is preliminary data.</text>
</comment>